<sequence length="162" mass="16194">MVVGRLPTAAATSLLLLLLLMPIFLLARPTSTTSESVLSLAPSESVPLDPSPAGVERGTLDPYLNADLAEYKDGGGNINGTGTIPEVAAGVATLNSTTSQVQDIRSKLPKSLPSDAKAGEAILNGIQGGTSDGGPASASFSVLSASVVALTVGMGILGGYPF</sequence>
<proteinExistence type="predicted"/>
<evidence type="ECO:0000313" key="3">
    <source>
        <dbReference type="Proteomes" id="UP001180020"/>
    </source>
</evidence>
<reference evidence="2" key="2">
    <citation type="submission" date="2023-06" db="EMBL/GenBank/DDBJ databases">
        <authorList>
            <person name="Ma L."/>
            <person name="Liu K.-W."/>
            <person name="Li Z."/>
            <person name="Hsiao Y.-Y."/>
            <person name="Qi Y."/>
            <person name="Fu T."/>
            <person name="Tang G."/>
            <person name="Zhang D."/>
            <person name="Sun W.-H."/>
            <person name="Liu D.-K."/>
            <person name="Li Y."/>
            <person name="Chen G.-Z."/>
            <person name="Liu X.-D."/>
            <person name="Liao X.-Y."/>
            <person name="Jiang Y.-T."/>
            <person name="Yu X."/>
            <person name="Hao Y."/>
            <person name="Huang J."/>
            <person name="Zhao X.-W."/>
            <person name="Ke S."/>
            <person name="Chen Y.-Y."/>
            <person name="Wu W.-L."/>
            <person name="Hsu J.-L."/>
            <person name="Lin Y.-F."/>
            <person name="Huang M.-D."/>
            <person name="Li C.-Y."/>
            <person name="Huang L."/>
            <person name="Wang Z.-W."/>
            <person name="Zhao X."/>
            <person name="Zhong W.-Y."/>
            <person name="Peng D.-H."/>
            <person name="Ahmad S."/>
            <person name="Lan S."/>
            <person name="Zhang J.-S."/>
            <person name="Tsai W.-C."/>
            <person name="Van De Peer Y."/>
            <person name="Liu Z.-J."/>
        </authorList>
    </citation>
    <scope>NUCLEOTIDE SEQUENCE</scope>
    <source>
        <strain evidence="2">CP</strain>
        <tissue evidence="2">Leaves</tissue>
    </source>
</reference>
<comment type="caution">
    <text evidence="2">The sequence shown here is derived from an EMBL/GenBank/DDBJ whole genome shotgun (WGS) entry which is preliminary data.</text>
</comment>
<evidence type="ECO:0000313" key="2">
    <source>
        <dbReference type="EMBL" id="KAK1318689.1"/>
    </source>
</evidence>
<keyword evidence="1" id="KW-0732">Signal</keyword>
<protein>
    <submittedName>
        <fullName evidence="2">Uncharacterized protein</fullName>
    </submittedName>
</protein>
<dbReference type="EMBL" id="JAUJYO010000004">
    <property type="protein sequence ID" value="KAK1318689.1"/>
    <property type="molecule type" value="Genomic_DNA"/>
</dbReference>
<accession>A0AAV9F0F7</accession>
<evidence type="ECO:0000256" key="1">
    <source>
        <dbReference type="SAM" id="SignalP"/>
    </source>
</evidence>
<dbReference type="Proteomes" id="UP001180020">
    <property type="component" value="Unassembled WGS sequence"/>
</dbReference>
<name>A0AAV9F0F7_ACOCL</name>
<gene>
    <name evidence="2" type="ORF">QJS10_CPB04g01638</name>
</gene>
<reference evidence="2" key="1">
    <citation type="journal article" date="2023" name="Nat. Commun.">
        <title>Diploid and tetraploid genomes of Acorus and the evolution of monocots.</title>
        <authorList>
            <person name="Ma L."/>
            <person name="Liu K.W."/>
            <person name="Li Z."/>
            <person name="Hsiao Y.Y."/>
            <person name="Qi Y."/>
            <person name="Fu T."/>
            <person name="Tang G.D."/>
            <person name="Zhang D."/>
            <person name="Sun W.H."/>
            <person name="Liu D.K."/>
            <person name="Li Y."/>
            <person name="Chen G.Z."/>
            <person name="Liu X.D."/>
            <person name="Liao X.Y."/>
            <person name="Jiang Y.T."/>
            <person name="Yu X."/>
            <person name="Hao Y."/>
            <person name="Huang J."/>
            <person name="Zhao X.W."/>
            <person name="Ke S."/>
            <person name="Chen Y.Y."/>
            <person name="Wu W.L."/>
            <person name="Hsu J.L."/>
            <person name="Lin Y.F."/>
            <person name="Huang M.D."/>
            <person name="Li C.Y."/>
            <person name="Huang L."/>
            <person name="Wang Z.W."/>
            <person name="Zhao X."/>
            <person name="Zhong W.Y."/>
            <person name="Peng D.H."/>
            <person name="Ahmad S."/>
            <person name="Lan S."/>
            <person name="Zhang J.S."/>
            <person name="Tsai W.C."/>
            <person name="Van de Peer Y."/>
            <person name="Liu Z.J."/>
        </authorList>
    </citation>
    <scope>NUCLEOTIDE SEQUENCE</scope>
    <source>
        <strain evidence="2">CP</strain>
    </source>
</reference>
<organism evidence="2 3">
    <name type="scientific">Acorus calamus</name>
    <name type="common">Sweet flag</name>
    <dbReference type="NCBI Taxonomy" id="4465"/>
    <lineage>
        <taxon>Eukaryota</taxon>
        <taxon>Viridiplantae</taxon>
        <taxon>Streptophyta</taxon>
        <taxon>Embryophyta</taxon>
        <taxon>Tracheophyta</taxon>
        <taxon>Spermatophyta</taxon>
        <taxon>Magnoliopsida</taxon>
        <taxon>Liliopsida</taxon>
        <taxon>Acoraceae</taxon>
        <taxon>Acorus</taxon>
    </lineage>
</organism>
<dbReference type="AlphaFoldDB" id="A0AAV9F0F7"/>
<keyword evidence="3" id="KW-1185">Reference proteome</keyword>
<feature type="chain" id="PRO_5043575074" evidence="1">
    <location>
        <begin position="28"/>
        <end position="162"/>
    </location>
</feature>
<feature type="signal peptide" evidence="1">
    <location>
        <begin position="1"/>
        <end position="27"/>
    </location>
</feature>